<reference evidence="2 3" key="1">
    <citation type="submission" date="2014-04" db="EMBL/GenBank/DDBJ databases">
        <title>Genome evolution of avian class.</title>
        <authorList>
            <person name="Zhang G."/>
            <person name="Li C."/>
        </authorList>
    </citation>
    <scope>NUCLEOTIDE SEQUENCE [LARGE SCALE GENOMIC DNA]</scope>
    <source>
        <strain evidence="2">BGI_AS28</strain>
    </source>
</reference>
<keyword evidence="1" id="KW-1133">Transmembrane helix</keyword>
<protein>
    <recommendedName>
        <fullName evidence="4">T-cell antigen CD7</fullName>
    </recommendedName>
</protein>
<dbReference type="Gene3D" id="2.60.40.10">
    <property type="entry name" value="Immunoglobulins"/>
    <property type="match status" value="1"/>
</dbReference>
<keyword evidence="1" id="KW-0812">Transmembrane</keyword>
<dbReference type="EMBL" id="KL224589">
    <property type="protein sequence ID" value="KFW61426.1"/>
    <property type="molecule type" value="Genomic_DNA"/>
</dbReference>
<proteinExistence type="predicted"/>
<dbReference type="InterPro" id="IPR013783">
    <property type="entry name" value="Ig-like_fold"/>
</dbReference>
<dbReference type="STRING" id="9238.A0A093NB60"/>
<dbReference type="GO" id="GO:0038023">
    <property type="term" value="F:signaling receptor activity"/>
    <property type="evidence" value="ECO:0007669"/>
    <property type="project" value="InterPro"/>
</dbReference>
<evidence type="ECO:0000256" key="1">
    <source>
        <dbReference type="SAM" id="Phobius"/>
    </source>
</evidence>
<dbReference type="GO" id="GO:0002250">
    <property type="term" value="P:adaptive immune response"/>
    <property type="evidence" value="ECO:0007669"/>
    <property type="project" value="InterPro"/>
</dbReference>
<feature type="transmembrane region" description="Helical" evidence="1">
    <location>
        <begin position="91"/>
        <end position="123"/>
    </location>
</feature>
<dbReference type="InterPro" id="IPR039090">
    <property type="entry name" value="CD7"/>
</dbReference>
<evidence type="ECO:0000313" key="2">
    <source>
        <dbReference type="EMBL" id="KFW61426.1"/>
    </source>
</evidence>
<dbReference type="PANTHER" id="PTHR15343:SF0">
    <property type="entry name" value="T-CELL ANTIGEN CD7"/>
    <property type="match status" value="1"/>
</dbReference>
<organism evidence="2 3">
    <name type="scientific">Pygoscelis adeliae</name>
    <name type="common">Adelie penguin</name>
    <dbReference type="NCBI Taxonomy" id="9238"/>
    <lineage>
        <taxon>Eukaryota</taxon>
        <taxon>Metazoa</taxon>
        <taxon>Chordata</taxon>
        <taxon>Craniata</taxon>
        <taxon>Vertebrata</taxon>
        <taxon>Euteleostomi</taxon>
        <taxon>Archelosauria</taxon>
        <taxon>Archosauria</taxon>
        <taxon>Dinosauria</taxon>
        <taxon>Saurischia</taxon>
        <taxon>Theropoda</taxon>
        <taxon>Coelurosauria</taxon>
        <taxon>Aves</taxon>
        <taxon>Neognathae</taxon>
        <taxon>Neoaves</taxon>
        <taxon>Aequornithes</taxon>
        <taxon>Sphenisciformes</taxon>
        <taxon>Spheniscidae</taxon>
        <taxon>Pygoscelis</taxon>
    </lineage>
</organism>
<name>A0A093NB60_PYGAD</name>
<feature type="non-terminal residue" evidence="2">
    <location>
        <position position="152"/>
    </location>
</feature>
<dbReference type="Proteomes" id="UP000054081">
    <property type="component" value="Unassembled WGS sequence"/>
</dbReference>
<feature type="non-terminal residue" evidence="2">
    <location>
        <position position="1"/>
    </location>
</feature>
<accession>A0A093NB60</accession>
<evidence type="ECO:0008006" key="4">
    <source>
        <dbReference type="Google" id="ProtNLM"/>
    </source>
</evidence>
<dbReference type="GO" id="GO:0016020">
    <property type="term" value="C:membrane"/>
    <property type="evidence" value="ECO:0007669"/>
    <property type="project" value="InterPro"/>
</dbReference>
<keyword evidence="1" id="KW-0472">Membrane</keyword>
<sequence>FLLKTHMQPESVLYVSSQNASTTFPAFVNRLEYSKQEKKIAITLHNLWKNHSDIYVCAGVVKNSSFLSVNRSGTMVLIKEVEQTGCSNSSWGIYGLTIMAVLLFSVLICCTLYRVNVTVCFVLQMKKYFQKRKPHAVYEDMSCCFRHDTLIR</sequence>
<dbReference type="PANTHER" id="PTHR15343">
    <property type="entry name" value="CD7"/>
    <property type="match status" value="1"/>
</dbReference>
<gene>
    <name evidence="2" type="ORF">AS28_12655</name>
</gene>
<dbReference type="AlphaFoldDB" id="A0A093NB60"/>
<keyword evidence="3" id="KW-1185">Reference proteome</keyword>
<evidence type="ECO:0000313" key="3">
    <source>
        <dbReference type="Proteomes" id="UP000054081"/>
    </source>
</evidence>